<gene>
    <name evidence="2" type="ORF">PVAP13_4NG042030</name>
</gene>
<proteinExistence type="predicted"/>
<evidence type="ECO:0000313" key="2">
    <source>
        <dbReference type="EMBL" id="KAG2604096.1"/>
    </source>
</evidence>
<name>A0A8T0T6Y3_PANVG</name>
<feature type="region of interest" description="Disordered" evidence="1">
    <location>
        <begin position="72"/>
        <end position="113"/>
    </location>
</feature>
<dbReference type="Proteomes" id="UP000823388">
    <property type="component" value="Chromosome 4N"/>
</dbReference>
<sequence>MGPTIPSDEWHLYAPRAGHVWLDPSHSNHPIQGAQVARRRELLPRRPGAASYILCLLCLSVDPIRRGLLLCPTTGAAPPPPPPPPPPPRQSSRSRHHAHSDDTGGHRPALLAPISARTERARAGEGEKRSAGGGWSWKLPGFEEQQQQGMLILELGIWVLPFTLLLAPARRMVRLVAALQRVFLAVACRAPPPALGEVWSRLDRLDSATVMP</sequence>
<feature type="compositionally biased region" description="Pro residues" evidence="1">
    <location>
        <begin position="77"/>
        <end position="89"/>
    </location>
</feature>
<reference evidence="2" key="1">
    <citation type="submission" date="2020-05" db="EMBL/GenBank/DDBJ databases">
        <title>WGS assembly of Panicum virgatum.</title>
        <authorList>
            <person name="Lovell J.T."/>
            <person name="Jenkins J."/>
            <person name="Shu S."/>
            <person name="Juenger T.E."/>
            <person name="Schmutz J."/>
        </authorList>
    </citation>
    <scope>NUCLEOTIDE SEQUENCE</scope>
    <source>
        <strain evidence="2">AP13</strain>
    </source>
</reference>
<accession>A0A8T0T6Y3</accession>
<protein>
    <submittedName>
        <fullName evidence="2">Uncharacterized protein</fullName>
    </submittedName>
</protein>
<feature type="region of interest" description="Disordered" evidence="1">
    <location>
        <begin position="118"/>
        <end position="137"/>
    </location>
</feature>
<dbReference type="SUPFAM" id="SSF101447">
    <property type="entry name" value="Formin homology 2 domain (FH2 domain)"/>
    <property type="match status" value="1"/>
</dbReference>
<organism evidence="2 3">
    <name type="scientific">Panicum virgatum</name>
    <name type="common">Blackwell switchgrass</name>
    <dbReference type="NCBI Taxonomy" id="38727"/>
    <lineage>
        <taxon>Eukaryota</taxon>
        <taxon>Viridiplantae</taxon>
        <taxon>Streptophyta</taxon>
        <taxon>Embryophyta</taxon>
        <taxon>Tracheophyta</taxon>
        <taxon>Spermatophyta</taxon>
        <taxon>Magnoliopsida</taxon>
        <taxon>Liliopsida</taxon>
        <taxon>Poales</taxon>
        <taxon>Poaceae</taxon>
        <taxon>PACMAD clade</taxon>
        <taxon>Panicoideae</taxon>
        <taxon>Panicodae</taxon>
        <taxon>Paniceae</taxon>
        <taxon>Panicinae</taxon>
        <taxon>Panicum</taxon>
        <taxon>Panicum sect. Hiantes</taxon>
    </lineage>
</organism>
<keyword evidence="3" id="KW-1185">Reference proteome</keyword>
<comment type="caution">
    <text evidence="2">The sequence shown here is derived from an EMBL/GenBank/DDBJ whole genome shotgun (WGS) entry which is preliminary data.</text>
</comment>
<feature type="compositionally biased region" description="Basic and acidic residues" evidence="1">
    <location>
        <begin position="118"/>
        <end position="130"/>
    </location>
</feature>
<evidence type="ECO:0000256" key="1">
    <source>
        <dbReference type="SAM" id="MobiDB-lite"/>
    </source>
</evidence>
<evidence type="ECO:0000313" key="3">
    <source>
        <dbReference type="Proteomes" id="UP000823388"/>
    </source>
</evidence>
<dbReference type="AlphaFoldDB" id="A0A8T0T6Y3"/>
<dbReference type="EMBL" id="CM029044">
    <property type="protein sequence ID" value="KAG2604096.1"/>
    <property type="molecule type" value="Genomic_DNA"/>
</dbReference>